<sequence>MPHPVAMMQQSADAPQQQFVFVGAPVLKKEASRLRSTLVRRALAQKRSQRWQDAANKLDSMLAKRREDMSIDQCTCRLTAAGEGLKKLYPDLLTFNGSRLLVSINDPTNKDQRPRLLPAQLNCCLTCGRLQQPSPVGSNGQLRSYPNPTLLGAYRSNPFLPMDATAAKLKVTELLDFAATTIWPHFRPVDYTGNGYRSWAFPMEDKMQLYAVLYAASCHRDVLRITYGAEDPILDSKERMEIRGLALRTLRMEVAKVSELTSPTTCLDGVIMCILYLAVHELHKGKMARDRSLFTPPFISLQALDVYGGRIYHSLHWNTMQEIIQRSGGIEKIATGRLIWLLSLSDLFGAFQVIRKPIYPMMTVAGRRLALQRPGLLFQPHGYHDTSSILLSPGLSTPPGFGFQELSFIWPPVKQDITAVFIHLGEYSAVVQHYTSTKCDDVVLDLLGDSRNLIHHRLLSLPDGSGPCELIFELPHSHQTTDTESEQNKLSLLLSQQIYHTCRLSALLYALHVTFPIPHFRAPAQSILSALVPRIEWFRARNVSRPVLVWCVAVMLSVLGENTPEFEGLVSYMVSMSREEAAVDSVPALLAFLQSFAWVDAAVGDHWTNLWERIFDRGNTRFSS</sequence>
<dbReference type="EMBL" id="BHVY01000004">
    <property type="protein sequence ID" value="GIJ86893.1"/>
    <property type="molecule type" value="Genomic_DNA"/>
</dbReference>
<comment type="caution">
    <text evidence="1">The sequence shown here is derived from an EMBL/GenBank/DDBJ whole genome shotgun (WGS) entry which is preliminary data.</text>
</comment>
<gene>
    <name evidence="1" type="ORF">Asppvi_005791</name>
</gene>
<keyword evidence="2" id="KW-1185">Reference proteome</keyword>
<proteinExistence type="predicted"/>
<evidence type="ECO:0000313" key="1">
    <source>
        <dbReference type="EMBL" id="GIJ86893.1"/>
    </source>
</evidence>
<accession>A0A9P3BCZ2</accession>
<dbReference type="Proteomes" id="UP001043456">
    <property type="component" value="Unassembled WGS sequence"/>
</dbReference>
<dbReference type="OrthoDB" id="3469466at2759"/>
<dbReference type="PANTHER" id="PTHR37540:SF5">
    <property type="entry name" value="TRANSCRIPTION FACTOR DOMAIN-CONTAINING PROTEIN"/>
    <property type="match status" value="1"/>
</dbReference>
<dbReference type="RefSeq" id="XP_043157639.1">
    <property type="nucleotide sequence ID" value="XM_043301704.1"/>
</dbReference>
<dbReference type="PANTHER" id="PTHR37540">
    <property type="entry name" value="TRANSCRIPTION FACTOR (ACR-2), PUTATIVE-RELATED-RELATED"/>
    <property type="match status" value="1"/>
</dbReference>
<name>A0A9P3BCZ2_9EURO</name>
<reference evidence="1 2" key="1">
    <citation type="submission" date="2018-10" db="EMBL/GenBank/DDBJ databases">
        <title>Pan-genome distribution and transcriptional activeness of fungal secondary metabolism genes in Aspergillus section Fumigati.</title>
        <authorList>
            <person name="Takahashi H."/>
            <person name="Umemura M."/>
            <person name="Ninomiya A."/>
            <person name="Kusuya Y."/>
            <person name="Urayama S."/>
            <person name="Shimizu M."/>
            <person name="Watanabe A."/>
            <person name="Kamei K."/>
            <person name="Yaguchi T."/>
            <person name="Hagiwara D."/>
        </authorList>
    </citation>
    <scope>NUCLEOTIDE SEQUENCE [LARGE SCALE GENOMIC DNA]</scope>
    <source>
        <strain evidence="1 2">IFM 55266</strain>
    </source>
</reference>
<dbReference type="AlphaFoldDB" id="A0A9P3BCZ2"/>
<evidence type="ECO:0000313" key="2">
    <source>
        <dbReference type="Proteomes" id="UP001043456"/>
    </source>
</evidence>
<dbReference type="GeneID" id="67004402"/>
<organism evidence="1 2">
    <name type="scientific">Aspergillus pseudoviridinutans</name>
    <dbReference type="NCBI Taxonomy" id="1517512"/>
    <lineage>
        <taxon>Eukaryota</taxon>
        <taxon>Fungi</taxon>
        <taxon>Dikarya</taxon>
        <taxon>Ascomycota</taxon>
        <taxon>Pezizomycotina</taxon>
        <taxon>Eurotiomycetes</taxon>
        <taxon>Eurotiomycetidae</taxon>
        <taxon>Eurotiales</taxon>
        <taxon>Aspergillaceae</taxon>
        <taxon>Aspergillus</taxon>
        <taxon>Aspergillus subgen. Fumigati</taxon>
    </lineage>
</organism>
<protein>
    <submittedName>
        <fullName evidence="1">Uncharacterized protein</fullName>
    </submittedName>
</protein>